<keyword evidence="3" id="KW-1185">Reference proteome</keyword>
<comment type="caution">
    <text evidence="2">The sequence shown here is derived from an EMBL/GenBank/DDBJ whole genome shotgun (WGS) entry which is preliminary data.</text>
</comment>
<proteinExistence type="predicted"/>
<dbReference type="SUPFAM" id="SSF54909">
    <property type="entry name" value="Dimeric alpha+beta barrel"/>
    <property type="match status" value="1"/>
</dbReference>
<sequence>MKHTCHLAQVNVARALGAIDEPVMAGFVARLDEINALAESSPGFVWRLKTDEGNATALQPYDDARILINLSVWESPEDLKQFVYKSAHAQVMRQRKEWFARFGDAYMALWWVAPGHIPTIAEAKERLQYLQLNGESEFAFTFAAVSRAPGTIVRCDAFKETTQ</sequence>
<dbReference type="EMBL" id="LSTO01000001">
    <property type="protein sequence ID" value="OWW19995.1"/>
    <property type="molecule type" value="Genomic_DNA"/>
</dbReference>
<feature type="domain" description="DUF3291" evidence="1">
    <location>
        <begin position="7"/>
        <end position="143"/>
    </location>
</feature>
<dbReference type="AlphaFoldDB" id="A0A254TBS1"/>
<dbReference type="Proteomes" id="UP000197535">
    <property type="component" value="Unassembled WGS sequence"/>
</dbReference>
<evidence type="ECO:0000313" key="2">
    <source>
        <dbReference type="EMBL" id="OWW19995.1"/>
    </source>
</evidence>
<dbReference type="RefSeq" id="WP_088706893.1">
    <property type="nucleotide sequence ID" value="NZ_LSTO01000001.1"/>
</dbReference>
<gene>
    <name evidence="2" type="ORF">AYR66_11280</name>
</gene>
<name>A0A254TBS1_9BURK</name>
<evidence type="ECO:0000259" key="1">
    <source>
        <dbReference type="Pfam" id="PF11695"/>
    </source>
</evidence>
<dbReference type="InterPro" id="IPR011008">
    <property type="entry name" value="Dimeric_a/b-barrel"/>
</dbReference>
<organism evidence="2 3">
    <name type="scientific">Noviherbaspirillum denitrificans</name>
    <dbReference type="NCBI Taxonomy" id="1968433"/>
    <lineage>
        <taxon>Bacteria</taxon>
        <taxon>Pseudomonadati</taxon>
        <taxon>Pseudomonadota</taxon>
        <taxon>Betaproteobacteria</taxon>
        <taxon>Burkholderiales</taxon>
        <taxon>Oxalobacteraceae</taxon>
        <taxon>Noviherbaspirillum</taxon>
    </lineage>
</organism>
<dbReference type="InterPro" id="IPR021708">
    <property type="entry name" value="DUF3291"/>
</dbReference>
<evidence type="ECO:0000313" key="3">
    <source>
        <dbReference type="Proteomes" id="UP000197535"/>
    </source>
</evidence>
<dbReference type="Pfam" id="PF11695">
    <property type="entry name" value="DUF3291"/>
    <property type="match status" value="1"/>
</dbReference>
<protein>
    <recommendedName>
        <fullName evidence="1">DUF3291 domain-containing protein</fullName>
    </recommendedName>
</protein>
<dbReference type="OrthoDB" id="9808719at2"/>
<reference evidence="2 3" key="1">
    <citation type="submission" date="2016-02" db="EMBL/GenBank/DDBJ databases">
        <authorList>
            <person name="Wen L."/>
            <person name="He K."/>
            <person name="Yang H."/>
        </authorList>
    </citation>
    <scope>NUCLEOTIDE SEQUENCE [LARGE SCALE GENOMIC DNA]</scope>
    <source>
        <strain evidence="2 3">TSA40</strain>
    </source>
</reference>
<accession>A0A254TBS1</accession>